<gene>
    <name evidence="7" type="ORF">DW674_09550</name>
</gene>
<dbReference type="PRINTS" id="PR00032">
    <property type="entry name" value="HTHARAC"/>
</dbReference>
<evidence type="ECO:0000259" key="6">
    <source>
        <dbReference type="PROSITE" id="PS50110"/>
    </source>
</evidence>
<dbReference type="PROSITE" id="PS50110">
    <property type="entry name" value="RESPONSE_REGULATORY"/>
    <property type="match status" value="1"/>
</dbReference>
<comment type="caution">
    <text evidence="7">The sequence shown here is derived from an EMBL/GenBank/DDBJ whole genome shotgun (WGS) entry which is preliminary data.</text>
</comment>
<dbReference type="Pfam" id="PF00072">
    <property type="entry name" value="Response_reg"/>
    <property type="match status" value="1"/>
</dbReference>
<dbReference type="EMBL" id="QRHE01000010">
    <property type="protein sequence ID" value="RHF50873.1"/>
    <property type="molecule type" value="Genomic_DNA"/>
</dbReference>
<evidence type="ECO:0000256" key="1">
    <source>
        <dbReference type="ARBA" id="ARBA00023015"/>
    </source>
</evidence>
<name>A0A414NV63_9FIRM</name>
<dbReference type="SMART" id="SM00448">
    <property type="entry name" value="REC"/>
    <property type="match status" value="1"/>
</dbReference>
<dbReference type="PANTHER" id="PTHR43280:SF10">
    <property type="entry name" value="REGULATORY PROTEIN POCR"/>
    <property type="match status" value="1"/>
</dbReference>
<dbReference type="RefSeq" id="WP_118176534.1">
    <property type="nucleotide sequence ID" value="NZ_JAQEAO010000007.1"/>
</dbReference>
<dbReference type="InterPro" id="IPR009057">
    <property type="entry name" value="Homeodomain-like_sf"/>
</dbReference>
<evidence type="ECO:0000256" key="4">
    <source>
        <dbReference type="PROSITE-ProRule" id="PRU00169"/>
    </source>
</evidence>
<proteinExistence type="predicted"/>
<dbReference type="InterPro" id="IPR018060">
    <property type="entry name" value="HTH_AraC"/>
</dbReference>
<accession>A0A414NV63</accession>
<dbReference type="PANTHER" id="PTHR43280">
    <property type="entry name" value="ARAC-FAMILY TRANSCRIPTIONAL REGULATOR"/>
    <property type="match status" value="1"/>
</dbReference>
<feature type="modified residue" description="4-aspartylphosphate" evidence="4">
    <location>
        <position position="55"/>
    </location>
</feature>
<dbReference type="CDD" id="cd17536">
    <property type="entry name" value="REC_YesN-like"/>
    <property type="match status" value="1"/>
</dbReference>
<dbReference type="GO" id="GO:0000160">
    <property type="term" value="P:phosphorelay signal transduction system"/>
    <property type="evidence" value="ECO:0007669"/>
    <property type="project" value="InterPro"/>
</dbReference>
<dbReference type="GO" id="GO:0043565">
    <property type="term" value="F:sequence-specific DNA binding"/>
    <property type="evidence" value="ECO:0007669"/>
    <property type="project" value="InterPro"/>
</dbReference>
<keyword evidence="4" id="KW-0597">Phosphoprotein</keyword>
<organism evidence="7 8">
    <name type="scientific">Mitsuokella multacida</name>
    <dbReference type="NCBI Taxonomy" id="52226"/>
    <lineage>
        <taxon>Bacteria</taxon>
        <taxon>Bacillati</taxon>
        <taxon>Bacillota</taxon>
        <taxon>Negativicutes</taxon>
        <taxon>Selenomonadales</taxon>
        <taxon>Selenomonadaceae</taxon>
        <taxon>Mitsuokella</taxon>
    </lineage>
</organism>
<dbReference type="PROSITE" id="PS00041">
    <property type="entry name" value="HTH_ARAC_FAMILY_1"/>
    <property type="match status" value="1"/>
</dbReference>
<dbReference type="InterPro" id="IPR001789">
    <property type="entry name" value="Sig_transdc_resp-reg_receiver"/>
</dbReference>
<dbReference type="Gene3D" id="1.10.10.60">
    <property type="entry name" value="Homeodomain-like"/>
    <property type="match status" value="2"/>
</dbReference>
<evidence type="ECO:0000256" key="2">
    <source>
        <dbReference type="ARBA" id="ARBA00023125"/>
    </source>
</evidence>
<dbReference type="OrthoDB" id="324626at2"/>
<evidence type="ECO:0000259" key="5">
    <source>
        <dbReference type="PROSITE" id="PS01124"/>
    </source>
</evidence>
<feature type="domain" description="Response regulatory" evidence="6">
    <location>
        <begin position="3"/>
        <end position="120"/>
    </location>
</feature>
<dbReference type="Proteomes" id="UP000283442">
    <property type="component" value="Unassembled WGS sequence"/>
</dbReference>
<dbReference type="GO" id="GO:0003700">
    <property type="term" value="F:DNA-binding transcription factor activity"/>
    <property type="evidence" value="ECO:0007669"/>
    <property type="project" value="InterPro"/>
</dbReference>
<dbReference type="InterPro" id="IPR011006">
    <property type="entry name" value="CheY-like_superfamily"/>
</dbReference>
<keyword evidence="1" id="KW-0805">Transcription regulation</keyword>
<keyword evidence="3" id="KW-0804">Transcription</keyword>
<keyword evidence="2" id="KW-0238">DNA-binding</keyword>
<protein>
    <submittedName>
        <fullName evidence="7">Response regulator</fullName>
    </submittedName>
</protein>
<evidence type="ECO:0000313" key="7">
    <source>
        <dbReference type="EMBL" id="RHF50873.1"/>
    </source>
</evidence>
<evidence type="ECO:0000313" key="8">
    <source>
        <dbReference type="Proteomes" id="UP000283442"/>
    </source>
</evidence>
<dbReference type="InterPro" id="IPR020449">
    <property type="entry name" value="Tscrpt_reg_AraC-type_HTH"/>
</dbReference>
<dbReference type="AlphaFoldDB" id="A0A414NV63"/>
<dbReference type="SUPFAM" id="SSF52172">
    <property type="entry name" value="CheY-like"/>
    <property type="match status" value="1"/>
</dbReference>
<dbReference type="PROSITE" id="PS01124">
    <property type="entry name" value="HTH_ARAC_FAMILY_2"/>
    <property type="match status" value="1"/>
</dbReference>
<dbReference type="SUPFAM" id="SSF46689">
    <property type="entry name" value="Homeodomain-like"/>
    <property type="match status" value="2"/>
</dbReference>
<evidence type="ECO:0000256" key="3">
    <source>
        <dbReference type="ARBA" id="ARBA00023163"/>
    </source>
</evidence>
<dbReference type="Gene3D" id="3.40.50.2300">
    <property type="match status" value="1"/>
</dbReference>
<sequence length="497" mass="56188">MYKVIIADDDFLVRTYLKQMIDWEAHGFTIAGDAKNGKEALKLIEQERPALIITDICMPVLDGIGLIREMREQKLTGHILVLSGHDDFAYVHEAMKLGIDDYLLKDDLTPENILHFLQEHLQGEDEGQELPVSQEELAKIGKAKLQEDFFAAFCRGKMTEAELPTSAKRAGLPERFSFAAACQITLRGWQVRRKQFTDEDLASFRQAFSEMCQTFLGHQQPELWGQVFPVPVEAGQWGLLLVFPHAVSHAAVLQRLQALGQKLSVLAKRYFDLPLVLLLTAPQTNLFALQRAWQAMAERAESLFYLPQGLYHIEDLPVLQTQAPSVEGLSVEELCEQLTKTPLTRQARMDFLHQCLADEDAAALQALADAESLPAFLAALRTKLTALQSARQLHPSVRQALAILEAHYRENLTQAEIAAAVHLNPAYFSTLFKKNMGKGFREYLAELRITAVKKRLRNSTERIKDIAATEGFDDYPYFCRLFKHLVGQTPQEYRAKP</sequence>
<dbReference type="InterPro" id="IPR018062">
    <property type="entry name" value="HTH_AraC-typ_CS"/>
</dbReference>
<dbReference type="Pfam" id="PF12833">
    <property type="entry name" value="HTH_18"/>
    <property type="match status" value="1"/>
</dbReference>
<feature type="domain" description="HTH araC/xylS-type" evidence="5">
    <location>
        <begin position="398"/>
        <end position="496"/>
    </location>
</feature>
<dbReference type="SMART" id="SM00342">
    <property type="entry name" value="HTH_ARAC"/>
    <property type="match status" value="1"/>
</dbReference>
<reference evidence="7 8" key="1">
    <citation type="submission" date="2018-08" db="EMBL/GenBank/DDBJ databases">
        <title>A genome reference for cultivated species of the human gut microbiota.</title>
        <authorList>
            <person name="Zou Y."/>
            <person name="Xue W."/>
            <person name="Luo G."/>
        </authorList>
    </citation>
    <scope>NUCLEOTIDE SEQUENCE [LARGE SCALE GENOMIC DNA]</scope>
    <source>
        <strain evidence="7 8">AM25-21AC</strain>
    </source>
</reference>